<reference evidence="2 3" key="1">
    <citation type="submission" date="2022-12" db="EMBL/GenBank/DDBJ databases">
        <title>Dasania phycosphaerae sp. nov., isolated from particulate material of the south coast of Korea.</title>
        <authorList>
            <person name="Jiang Y."/>
        </authorList>
    </citation>
    <scope>NUCLEOTIDE SEQUENCE [LARGE SCALE GENOMIC DNA]</scope>
    <source>
        <strain evidence="2 3">GY-19</strain>
    </source>
</reference>
<feature type="signal peptide" evidence="1">
    <location>
        <begin position="1"/>
        <end position="23"/>
    </location>
</feature>
<accession>A0A9J6RKR1</accession>
<keyword evidence="3" id="KW-1185">Reference proteome</keyword>
<dbReference type="Proteomes" id="UP001069090">
    <property type="component" value="Unassembled WGS sequence"/>
</dbReference>
<dbReference type="AlphaFoldDB" id="A0A9J6RKR1"/>
<dbReference type="Pfam" id="PF12094">
    <property type="entry name" value="DUF3570"/>
    <property type="match status" value="2"/>
</dbReference>
<dbReference type="EMBL" id="JAPTGG010000004">
    <property type="protein sequence ID" value="MCZ0864808.1"/>
    <property type="molecule type" value="Genomic_DNA"/>
</dbReference>
<dbReference type="InterPro" id="IPR021953">
    <property type="entry name" value="DUF3570"/>
</dbReference>
<organism evidence="2 3">
    <name type="scientific">Dasania phycosphaerae</name>
    <dbReference type="NCBI Taxonomy" id="2950436"/>
    <lineage>
        <taxon>Bacteria</taxon>
        <taxon>Pseudomonadati</taxon>
        <taxon>Pseudomonadota</taxon>
        <taxon>Gammaproteobacteria</taxon>
        <taxon>Cellvibrionales</taxon>
        <taxon>Spongiibacteraceae</taxon>
        <taxon>Dasania</taxon>
    </lineage>
</organism>
<gene>
    <name evidence="2" type="ORF">O0V09_06325</name>
</gene>
<sequence>MAVTKLITRCAALALAACQLSYAVVLPEERVDALYHSYDGGGVTIDGPSVLVRKNFAETVSISANYYVDNVSSASIDVTTSGASKYTEERTEYSVGATYLVDKSLLSAGITRSDENDYQAETSYFSISQDMFGDLTNISFGYARGNDIVGQNGNDDFEENIDRQNYRFGLSQILTKNLIMGFNYENISDEGFLNNPYRNYRFLINPLDASQGYQLSQEVYPSTRTSDAASLRLAYYLPYRAAIKAEYRFFTDDWGIEAKTYQLNYTHPIGEHWVFDIKYRTYEQTQADFYSDLFLFASQDEKDYRARDKELSDFENTTIGLGISYFLPSYSKHIAKSKIALQWDYIEFDYNNFTNLDDDSAAIGEEELYQFDANVIKFYFSIWY</sequence>
<comment type="caution">
    <text evidence="2">The sequence shown here is derived from an EMBL/GenBank/DDBJ whole genome shotgun (WGS) entry which is preliminary data.</text>
</comment>
<feature type="chain" id="PRO_5039936155" evidence="1">
    <location>
        <begin position="24"/>
        <end position="384"/>
    </location>
</feature>
<evidence type="ECO:0000313" key="2">
    <source>
        <dbReference type="EMBL" id="MCZ0864808.1"/>
    </source>
</evidence>
<protein>
    <submittedName>
        <fullName evidence="2">DUF3570 domain-containing protein</fullName>
    </submittedName>
</protein>
<keyword evidence="1" id="KW-0732">Signal</keyword>
<dbReference type="RefSeq" id="WP_258330961.1">
    <property type="nucleotide sequence ID" value="NZ_JAPTGG010000004.1"/>
</dbReference>
<name>A0A9J6RKR1_9GAMM</name>
<evidence type="ECO:0000313" key="3">
    <source>
        <dbReference type="Proteomes" id="UP001069090"/>
    </source>
</evidence>
<proteinExistence type="predicted"/>
<evidence type="ECO:0000256" key="1">
    <source>
        <dbReference type="SAM" id="SignalP"/>
    </source>
</evidence>